<gene>
    <name evidence="3" type="primary">20352493</name>
    <name evidence="2" type="ORF">GGTG_12035</name>
</gene>
<reference evidence="2" key="2">
    <citation type="submission" date="2010-07" db="EMBL/GenBank/DDBJ databases">
        <authorList>
            <consortium name="The Broad Institute Genome Sequencing Platform"/>
            <consortium name="Broad Institute Genome Sequencing Center for Infectious Disease"/>
            <person name="Ma L.-J."/>
            <person name="Dead R."/>
            <person name="Young S."/>
            <person name="Zeng Q."/>
            <person name="Koehrsen M."/>
            <person name="Alvarado L."/>
            <person name="Berlin A."/>
            <person name="Chapman S.B."/>
            <person name="Chen Z."/>
            <person name="Freedman E."/>
            <person name="Gellesch M."/>
            <person name="Goldberg J."/>
            <person name="Griggs A."/>
            <person name="Gujja S."/>
            <person name="Heilman E.R."/>
            <person name="Heiman D."/>
            <person name="Hepburn T."/>
            <person name="Howarth C."/>
            <person name="Jen D."/>
            <person name="Larson L."/>
            <person name="Mehta T."/>
            <person name="Neiman D."/>
            <person name="Pearson M."/>
            <person name="Roberts A."/>
            <person name="Saif S."/>
            <person name="Shea T."/>
            <person name="Shenoy N."/>
            <person name="Sisk P."/>
            <person name="Stolte C."/>
            <person name="Sykes S."/>
            <person name="Walk T."/>
            <person name="White J."/>
            <person name="Yandava C."/>
            <person name="Haas B."/>
            <person name="Nusbaum C."/>
            <person name="Birren B."/>
        </authorList>
    </citation>
    <scope>NUCLEOTIDE SEQUENCE</scope>
    <source>
        <strain evidence="2">R3-111a-1</strain>
    </source>
</reference>
<keyword evidence="4" id="KW-1185">Reference proteome</keyword>
<dbReference type="InterPro" id="IPR031348">
    <property type="entry name" value="PigL_N"/>
</dbReference>
<dbReference type="VEuPathDB" id="FungiDB:GGTG_12035"/>
<reference evidence="4" key="1">
    <citation type="submission" date="2010-07" db="EMBL/GenBank/DDBJ databases">
        <title>The genome sequence of Gaeumannomyces graminis var. tritici strain R3-111a-1.</title>
        <authorList>
            <consortium name="The Broad Institute Genome Sequencing Platform"/>
            <person name="Ma L.-J."/>
            <person name="Dead R."/>
            <person name="Young S."/>
            <person name="Zeng Q."/>
            <person name="Koehrsen M."/>
            <person name="Alvarado L."/>
            <person name="Berlin A."/>
            <person name="Chapman S.B."/>
            <person name="Chen Z."/>
            <person name="Freedman E."/>
            <person name="Gellesch M."/>
            <person name="Goldberg J."/>
            <person name="Griggs A."/>
            <person name="Gujja S."/>
            <person name="Heilman E.R."/>
            <person name="Heiman D."/>
            <person name="Hepburn T."/>
            <person name="Howarth C."/>
            <person name="Jen D."/>
            <person name="Larson L."/>
            <person name="Mehta T."/>
            <person name="Neiman D."/>
            <person name="Pearson M."/>
            <person name="Roberts A."/>
            <person name="Saif S."/>
            <person name="Shea T."/>
            <person name="Shenoy N."/>
            <person name="Sisk P."/>
            <person name="Stolte C."/>
            <person name="Sykes S."/>
            <person name="Walk T."/>
            <person name="White J."/>
            <person name="Yandava C."/>
            <person name="Haas B."/>
            <person name="Nusbaum C."/>
            <person name="Birren B."/>
        </authorList>
    </citation>
    <scope>NUCLEOTIDE SEQUENCE [LARGE SCALE GENOMIC DNA]</scope>
    <source>
        <strain evidence="4">R3-111a-1</strain>
    </source>
</reference>
<reference evidence="3" key="5">
    <citation type="submission" date="2018-04" db="UniProtKB">
        <authorList>
            <consortium name="EnsemblFungi"/>
        </authorList>
    </citation>
    <scope>IDENTIFICATION</scope>
    <source>
        <strain evidence="3">R3-111a-1</strain>
    </source>
</reference>
<evidence type="ECO:0000313" key="2">
    <source>
        <dbReference type="EMBL" id="EJT71014.1"/>
    </source>
</evidence>
<dbReference type="OrthoDB" id="432483at2759"/>
<dbReference type="EnsemblFungi" id="EJT71014">
    <property type="protein sequence ID" value="EJT71014"/>
    <property type="gene ID" value="GGTG_12035"/>
</dbReference>
<proteinExistence type="predicted"/>
<reference evidence="2" key="3">
    <citation type="submission" date="2010-09" db="EMBL/GenBank/DDBJ databases">
        <title>Annotation of Gaeumannomyces graminis var. tritici R3-111a-1.</title>
        <authorList>
            <consortium name="The Broad Institute Genome Sequencing Platform"/>
            <person name="Ma L.-J."/>
            <person name="Dead R."/>
            <person name="Young S.K."/>
            <person name="Zeng Q."/>
            <person name="Gargeya S."/>
            <person name="Fitzgerald M."/>
            <person name="Haas B."/>
            <person name="Abouelleil A."/>
            <person name="Alvarado L."/>
            <person name="Arachchi H.M."/>
            <person name="Berlin A."/>
            <person name="Brown A."/>
            <person name="Chapman S.B."/>
            <person name="Chen Z."/>
            <person name="Dunbar C."/>
            <person name="Freedman E."/>
            <person name="Gearin G."/>
            <person name="Gellesch M."/>
            <person name="Goldberg J."/>
            <person name="Griggs A."/>
            <person name="Gujja S."/>
            <person name="Heiman D."/>
            <person name="Howarth C."/>
            <person name="Larson L."/>
            <person name="Lui A."/>
            <person name="MacDonald P.J.P."/>
            <person name="Mehta T."/>
            <person name="Montmayeur A."/>
            <person name="Murphy C."/>
            <person name="Neiman D."/>
            <person name="Pearson M."/>
            <person name="Priest M."/>
            <person name="Roberts A."/>
            <person name="Saif S."/>
            <person name="Shea T."/>
            <person name="Shenoy N."/>
            <person name="Sisk P."/>
            <person name="Stolte C."/>
            <person name="Sykes S."/>
            <person name="Yandava C."/>
            <person name="Wortman J."/>
            <person name="Nusbaum C."/>
            <person name="Birren B."/>
        </authorList>
    </citation>
    <scope>NUCLEOTIDE SEQUENCE</scope>
    <source>
        <strain evidence="2">R3-111a-1</strain>
    </source>
</reference>
<dbReference type="AlphaFoldDB" id="J3PEV6"/>
<dbReference type="Proteomes" id="UP000006039">
    <property type="component" value="Unassembled WGS sequence"/>
</dbReference>
<dbReference type="RefSeq" id="XP_009228192.1">
    <property type="nucleotide sequence ID" value="XM_009229928.1"/>
</dbReference>
<accession>J3PEV6</accession>
<sequence>MDPFSITAGVVGIVGPTLHCVKLLADDIQKIIGAPDTLKALTEDLEFLRLTLVSVKDITTPQWKSLGEPVVKQSEAAIASCKDSCDTFQASLKHWTRHSKDDGTLSWRDRTALGLYRDGHVKSMSGQLKSCCSALSCVSNVATLHASLQQTQATEAIQTTISTKEAAIADALAAMDEQLGQMNDKLVALCLSRPAEGETDADKTSATNQVAMERKAMGESRQVLEELLSVVQAAAQSASGSQGVTVTFGSHNSGQQIGTSHGSVVFNAKA</sequence>
<dbReference type="eggNOG" id="ENOG502SJI2">
    <property type="taxonomic scope" value="Eukaryota"/>
</dbReference>
<organism evidence="2">
    <name type="scientific">Gaeumannomyces tritici (strain R3-111a-1)</name>
    <name type="common">Wheat and barley take-all root rot fungus</name>
    <name type="synonym">Gaeumannomyces graminis var. tritici</name>
    <dbReference type="NCBI Taxonomy" id="644352"/>
    <lineage>
        <taxon>Eukaryota</taxon>
        <taxon>Fungi</taxon>
        <taxon>Dikarya</taxon>
        <taxon>Ascomycota</taxon>
        <taxon>Pezizomycotina</taxon>
        <taxon>Sordariomycetes</taxon>
        <taxon>Sordariomycetidae</taxon>
        <taxon>Magnaporthales</taxon>
        <taxon>Magnaporthaceae</taxon>
        <taxon>Gaeumannomyces</taxon>
    </lineage>
</organism>
<dbReference type="EMBL" id="GL385401">
    <property type="protein sequence ID" value="EJT71014.1"/>
    <property type="molecule type" value="Genomic_DNA"/>
</dbReference>
<name>J3PEV6_GAET3</name>
<evidence type="ECO:0000313" key="3">
    <source>
        <dbReference type="EnsemblFungi" id="EJT71014"/>
    </source>
</evidence>
<dbReference type="HOGENOM" id="CLU_084842_0_0_1"/>
<reference evidence="3" key="4">
    <citation type="journal article" date="2015" name="G3 (Bethesda)">
        <title>Genome sequences of three phytopathogenic species of the Magnaporthaceae family of fungi.</title>
        <authorList>
            <person name="Okagaki L.H."/>
            <person name="Nunes C.C."/>
            <person name="Sailsbery J."/>
            <person name="Clay B."/>
            <person name="Brown D."/>
            <person name="John T."/>
            <person name="Oh Y."/>
            <person name="Young N."/>
            <person name="Fitzgerald M."/>
            <person name="Haas B.J."/>
            <person name="Zeng Q."/>
            <person name="Young S."/>
            <person name="Adiconis X."/>
            <person name="Fan L."/>
            <person name="Levin J.Z."/>
            <person name="Mitchell T.K."/>
            <person name="Okubara P.A."/>
            <person name="Farman M.L."/>
            <person name="Kohn L.M."/>
            <person name="Birren B."/>
            <person name="Ma L.-J."/>
            <person name="Dean R.A."/>
        </authorList>
    </citation>
    <scope>NUCLEOTIDE SEQUENCE</scope>
    <source>
        <strain evidence="3">R3-111a-1</strain>
    </source>
</reference>
<evidence type="ECO:0000313" key="4">
    <source>
        <dbReference type="Proteomes" id="UP000006039"/>
    </source>
</evidence>
<dbReference type="Pfam" id="PF17111">
    <property type="entry name" value="PigL_N"/>
    <property type="match status" value="1"/>
</dbReference>
<evidence type="ECO:0000259" key="1">
    <source>
        <dbReference type="Pfam" id="PF17111"/>
    </source>
</evidence>
<feature type="domain" description="Azaphilone pigments biosynthesis cluster protein L N-terminal" evidence="1">
    <location>
        <begin position="1"/>
        <end position="217"/>
    </location>
</feature>
<dbReference type="GeneID" id="20352493"/>
<protein>
    <recommendedName>
        <fullName evidence="1">Azaphilone pigments biosynthesis cluster protein L N-terminal domain-containing protein</fullName>
    </recommendedName>
</protein>